<evidence type="ECO:0000256" key="5">
    <source>
        <dbReference type="ARBA" id="ARBA00022840"/>
    </source>
</evidence>
<dbReference type="InterPro" id="IPR053374">
    <property type="entry name" value="TCP-1_chaperonin"/>
</dbReference>
<keyword evidence="5 7" id="KW-0067">ATP-binding</keyword>
<dbReference type="InterPro" id="IPR027409">
    <property type="entry name" value="GroEL-like_apical_dom_sf"/>
</dbReference>
<dbReference type="InterPro" id="IPR002423">
    <property type="entry name" value="Cpn60/GroEL/TCP-1"/>
</dbReference>
<keyword evidence="9" id="KW-1185">Reference proteome</keyword>
<dbReference type="CDD" id="cd03342">
    <property type="entry name" value="TCP1_zeta"/>
    <property type="match status" value="1"/>
</dbReference>
<dbReference type="NCBIfam" id="TIGR02347">
    <property type="entry name" value="chap_CCT_zeta"/>
    <property type="match status" value="1"/>
</dbReference>
<dbReference type="GO" id="GO:0051082">
    <property type="term" value="F:unfolded protein binding"/>
    <property type="evidence" value="ECO:0007669"/>
    <property type="project" value="InterPro"/>
</dbReference>
<dbReference type="SUPFAM" id="SSF48592">
    <property type="entry name" value="GroEL equatorial domain-like"/>
    <property type="match status" value="1"/>
</dbReference>
<dbReference type="FunFam" id="3.50.7.10:FF:000004">
    <property type="entry name" value="T-complex protein 1 subunit zeta"/>
    <property type="match status" value="1"/>
</dbReference>
<dbReference type="InterPro" id="IPR012722">
    <property type="entry name" value="Chap_CCT_zeta"/>
</dbReference>
<dbReference type="Proteomes" id="UP000001307">
    <property type="component" value="Unassembled WGS sequence"/>
</dbReference>
<dbReference type="GO" id="GO:0016887">
    <property type="term" value="F:ATP hydrolysis activity"/>
    <property type="evidence" value="ECO:0007669"/>
    <property type="project" value="InterPro"/>
</dbReference>
<gene>
    <name evidence="8" type="ORF">GSOID_T00013649001</name>
</gene>
<evidence type="ECO:0000313" key="9">
    <source>
        <dbReference type="Proteomes" id="UP000001307"/>
    </source>
</evidence>
<dbReference type="PANTHER" id="PTHR11353">
    <property type="entry name" value="CHAPERONIN"/>
    <property type="match status" value="1"/>
</dbReference>
<proteinExistence type="inferred from homology"/>
<evidence type="ECO:0000256" key="1">
    <source>
        <dbReference type="ARBA" id="ARBA00004496"/>
    </source>
</evidence>
<dbReference type="Pfam" id="PF00118">
    <property type="entry name" value="Cpn60_TCP1"/>
    <property type="match status" value="1"/>
</dbReference>
<dbReference type="GO" id="GO:0140662">
    <property type="term" value="F:ATP-dependent protein folding chaperone"/>
    <property type="evidence" value="ECO:0007669"/>
    <property type="project" value="InterPro"/>
</dbReference>
<keyword evidence="4 7" id="KW-0547">Nucleotide-binding</keyword>
<dbReference type="Gene3D" id="3.50.7.10">
    <property type="entry name" value="GroEL"/>
    <property type="match status" value="1"/>
</dbReference>
<comment type="subcellular location">
    <subcellularLocation>
        <location evidence="1">Cytoplasm</location>
    </subcellularLocation>
</comment>
<dbReference type="NCBIfam" id="NF041083">
    <property type="entry name" value="thermosome_beta"/>
    <property type="match status" value="1"/>
</dbReference>
<dbReference type="InParanoid" id="E4WYV6"/>
<evidence type="ECO:0000256" key="6">
    <source>
        <dbReference type="ARBA" id="ARBA00023186"/>
    </source>
</evidence>
<dbReference type="SUPFAM" id="SSF54849">
    <property type="entry name" value="GroEL-intermediate domain like"/>
    <property type="match status" value="1"/>
</dbReference>
<dbReference type="FunFam" id="3.30.260.10:FF:000017">
    <property type="entry name" value="T-complex protein 1 subunit zeta"/>
    <property type="match status" value="1"/>
</dbReference>
<evidence type="ECO:0000313" key="8">
    <source>
        <dbReference type="EMBL" id="CBY22872.1"/>
    </source>
</evidence>
<dbReference type="FunFam" id="1.10.560.10:FF:000058">
    <property type="entry name" value="T-complex protein 1 subunit zeta"/>
    <property type="match status" value="1"/>
</dbReference>
<dbReference type="FunFam" id="1.10.560.10:FF:000038">
    <property type="entry name" value="Chaperonin containing TCP1 subunit 6B"/>
    <property type="match status" value="1"/>
</dbReference>
<comment type="similarity">
    <text evidence="2 7">Belongs to the TCP-1 chaperonin family.</text>
</comment>
<evidence type="ECO:0000256" key="3">
    <source>
        <dbReference type="ARBA" id="ARBA00022490"/>
    </source>
</evidence>
<dbReference type="InterPro" id="IPR017998">
    <property type="entry name" value="Chaperone_TCP-1"/>
</dbReference>
<reference evidence="8" key="1">
    <citation type="journal article" date="2010" name="Science">
        <title>Plasticity of animal genome architecture unmasked by rapid evolution of a pelagic tunicate.</title>
        <authorList>
            <person name="Denoeud F."/>
            <person name="Henriet S."/>
            <person name="Mungpakdee S."/>
            <person name="Aury J.M."/>
            <person name="Da Silva C."/>
            <person name="Brinkmann H."/>
            <person name="Mikhaleva J."/>
            <person name="Olsen L.C."/>
            <person name="Jubin C."/>
            <person name="Canestro C."/>
            <person name="Bouquet J.M."/>
            <person name="Danks G."/>
            <person name="Poulain J."/>
            <person name="Campsteijn C."/>
            <person name="Adamski M."/>
            <person name="Cross I."/>
            <person name="Yadetie F."/>
            <person name="Muffato M."/>
            <person name="Louis A."/>
            <person name="Butcher S."/>
            <person name="Tsagkogeorga G."/>
            <person name="Konrad A."/>
            <person name="Singh S."/>
            <person name="Jensen M.F."/>
            <person name="Cong E.H."/>
            <person name="Eikeseth-Otteraa H."/>
            <person name="Noel B."/>
            <person name="Anthouard V."/>
            <person name="Porcel B.M."/>
            <person name="Kachouri-Lafond R."/>
            <person name="Nishino A."/>
            <person name="Ugolini M."/>
            <person name="Chourrout P."/>
            <person name="Nishida H."/>
            <person name="Aasland R."/>
            <person name="Huzurbazar S."/>
            <person name="Westhof E."/>
            <person name="Delsuc F."/>
            <person name="Lehrach H."/>
            <person name="Reinhardt R."/>
            <person name="Weissenbach J."/>
            <person name="Roy S.W."/>
            <person name="Artiguenave F."/>
            <person name="Postlethwait J.H."/>
            <person name="Manak J.R."/>
            <person name="Thompson E.M."/>
            <person name="Jaillon O."/>
            <person name="Du Pasquier L."/>
            <person name="Boudinot P."/>
            <person name="Liberles D.A."/>
            <person name="Volff J.N."/>
            <person name="Philippe H."/>
            <person name="Lenhard B."/>
            <person name="Roest Crollius H."/>
            <person name="Wincker P."/>
            <person name="Chourrout D."/>
        </authorList>
    </citation>
    <scope>NUCLEOTIDE SEQUENCE [LARGE SCALE GENOMIC DNA]</scope>
</reference>
<sequence>MAAIKNLNPKAELARNHQALAINISAARGLRDVMKTNLGPKGTMKMLVSGAGDIKLTKDGNVLLNEMQIQSPPAMLIAKCATALDDTVGDGTSQLICFIGELLKEADSHIADGVHPRLINDGFRLASVEAKKALEDIAEKRDIDRDLLLQVARTSLRTKLDADLAEKLTEAVVDAILAIKKGDEEVNLHMVEIMEMQHRSAMDTQLIKGLVLDHGARHPDMPKRSEKCYILAANVSLEYEKTEVNSGFFYKTAEEREKLVKAERAFTDQKVQKIIDFKKQVCKDDGEGESSFILINQKGIDPISLDALAKENIVALRRAKRRNMERLALACGGHCMNSVDDMTPDCLGKAGLVYEAVLGENKFTFVEDCVNPQSVTLLIRGPNRHTIAQIKDAIRDGLRSVKNCIDDKRVVPGAGAFEVACHQRLIEYSKTVTGRQALGVRAYADALLVVPKTLAINSGHDAMDVVVTLQQETRMNNVPMGIDLETGEAQIPGDSGIWDNFCVKKQILDSATVISEHFLLIDEIMRAGLATLKAGPAQ</sequence>
<name>E4WYV6_OIKDI</name>
<dbReference type="PRINTS" id="PR00304">
    <property type="entry name" value="TCOMPLEXTCP1"/>
</dbReference>
<dbReference type="OrthoDB" id="10052040at2759"/>
<organism evidence="8">
    <name type="scientific">Oikopleura dioica</name>
    <name type="common">Tunicate</name>
    <dbReference type="NCBI Taxonomy" id="34765"/>
    <lineage>
        <taxon>Eukaryota</taxon>
        <taxon>Metazoa</taxon>
        <taxon>Chordata</taxon>
        <taxon>Tunicata</taxon>
        <taxon>Appendicularia</taxon>
        <taxon>Copelata</taxon>
        <taxon>Oikopleuridae</taxon>
        <taxon>Oikopleura</taxon>
    </lineage>
</organism>
<protein>
    <recommendedName>
        <fullName evidence="10">T-complex protein 1 subunit zeta</fullName>
    </recommendedName>
</protein>
<dbReference type="GO" id="GO:0005737">
    <property type="term" value="C:cytoplasm"/>
    <property type="evidence" value="ECO:0007669"/>
    <property type="project" value="UniProtKB-SubCell"/>
</dbReference>
<dbReference type="PROSITE" id="PS00750">
    <property type="entry name" value="TCP1_1"/>
    <property type="match status" value="1"/>
</dbReference>
<evidence type="ECO:0000256" key="2">
    <source>
        <dbReference type="ARBA" id="ARBA00008020"/>
    </source>
</evidence>
<accession>E4WYV6</accession>
<dbReference type="PROSITE" id="PS00751">
    <property type="entry name" value="TCP1_2"/>
    <property type="match status" value="1"/>
</dbReference>
<dbReference type="Gene3D" id="3.30.260.10">
    <property type="entry name" value="TCP-1-like chaperonin intermediate domain"/>
    <property type="match status" value="1"/>
</dbReference>
<dbReference type="FunCoup" id="E4WYV6">
    <property type="interactions" value="660"/>
</dbReference>
<evidence type="ECO:0008006" key="10">
    <source>
        <dbReference type="Google" id="ProtNLM"/>
    </source>
</evidence>
<dbReference type="AlphaFoldDB" id="E4WYV6"/>
<dbReference type="InterPro" id="IPR002194">
    <property type="entry name" value="Chaperonin_TCP-1_CS"/>
</dbReference>
<evidence type="ECO:0000256" key="4">
    <source>
        <dbReference type="ARBA" id="ARBA00022741"/>
    </source>
</evidence>
<dbReference type="InterPro" id="IPR027413">
    <property type="entry name" value="GROEL-like_equatorial_sf"/>
</dbReference>
<keyword evidence="3" id="KW-0963">Cytoplasm</keyword>
<dbReference type="SUPFAM" id="SSF52029">
    <property type="entry name" value="GroEL apical domain-like"/>
    <property type="match status" value="1"/>
</dbReference>
<dbReference type="InterPro" id="IPR027410">
    <property type="entry name" value="TCP-1-like_intermed_sf"/>
</dbReference>
<dbReference type="EMBL" id="FN653019">
    <property type="protein sequence ID" value="CBY22872.1"/>
    <property type="molecule type" value="Genomic_DNA"/>
</dbReference>
<dbReference type="Gene3D" id="1.10.560.10">
    <property type="entry name" value="GroEL-like equatorial domain"/>
    <property type="match status" value="1"/>
</dbReference>
<keyword evidence="6 7" id="KW-0143">Chaperone</keyword>
<evidence type="ECO:0000256" key="7">
    <source>
        <dbReference type="RuleBase" id="RU004187"/>
    </source>
</evidence>
<dbReference type="GO" id="GO:0005524">
    <property type="term" value="F:ATP binding"/>
    <property type="evidence" value="ECO:0007669"/>
    <property type="project" value="UniProtKB-KW"/>
</dbReference>